<feature type="signal peptide" evidence="1">
    <location>
        <begin position="1"/>
        <end position="20"/>
    </location>
</feature>
<feature type="chain" id="PRO_5022166544" description="SUEL-type lectin domain-containing protein" evidence="1">
    <location>
        <begin position="21"/>
        <end position="334"/>
    </location>
</feature>
<dbReference type="VEuPathDB" id="PlasmoDB:PVPAM_120045900"/>
<organism evidence="2 3">
    <name type="scientific">Plasmodium vivax</name>
    <name type="common">malaria parasite P. vivax</name>
    <dbReference type="NCBI Taxonomy" id="5855"/>
    <lineage>
        <taxon>Eukaryota</taxon>
        <taxon>Sar</taxon>
        <taxon>Alveolata</taxon>
        <taxon>Apicomplexa</taxon>
        <taxon>Aconoidasida</taxon>
        <taxon>Haemosporida</taxon>
        <taxon>Plasmodiidae</taxon>
        <taxon>Plasmodium</taxon>
        <taxon>Plasmodium (Plasmodium)</taxon>
    </lineage>
</organism>
<proteinExistence type="predicted"/>
<evidence type="ECO:0000313" key="3">
    <source>
        <dbReference type="Proteomes" id="UP000220605"/>
    </source>
</evidence>
<sequence>MTPSFRVLALLLALLNFASPEEILPTKETDSPIFYYGFINNEGYQHYLPSRYSNVLRDRDSIRVSCNKGYTVAVRKASIIDLNEEENDYTNMAKEICSKKEQCQIDVRKFKRNTKNPHLDFSSELALEYICMSSYKNLYDGNAFHQGVTHKYLVVRDQSLACAQNSSKVTKFVSISKALEACTLNSCKYVMWNDEDKRAVICDEDNLDQHFVERNNNVTYMNPANFYTPGYATFLNYMSICDHVLKSAPYNLSTPKSVDVCSHLDCDYFTRSFAGSIRSLSNHGNGKTWFCQGYRKDKVHTELYLLVHTSHRQVFPTIIPMDGFVTSVKLSKFT</sequence>
<evidence type="ECO:0000313" key="2">
    <source>
        <dbReference type="EMBL" id="VUZ97684.1"/>
    </source>
</evidence>
<dbReference type="VEuPathDB" id="PlasmoDB:PVW1_120055500"/>
<reference evidence="3" key="1">
    <citation type="submission" date="2016-07" db="EMBL/GenBank/DDBJ databases">
        <authorList>
            <consortium name="Pathogen Informatics"/>
        </authorList>
    </citation>
    <scope>NUCLEOTIDE SEQUENCE [LARGE SCALE GENOMIC DNA]</scope>
</reference>
<dbReference type="VEuPathDB" id="PlasmoDB:PVP01_1240800"/>
<keyword evidence="1" id="KW-0732">Signal</keyword>
<protein>
    <recommendedName>
        <fullName evidence="4">SUEL-type lectin domain-containing protein</fullName>
    </recommendedName>
</protein>
<name>A0A564ZZ19_PLAVI</name>
<evidence type="ECO:0008006" key="4">
    <source>
        <dbReference type="Google" id="ProtNLM"/>
    </source>
</evidence>
<dbReference type="AlphaFoldDB" id="A0A564ZZ19"/>
<dbReference type="OrthoDB" id="368565at2759"/>
<dbReference type="EMBL" id="LT635623">
    <property type="protein sequence ID" value="VUZ97684.1"/>
    <property type="molecule type" value="Genomic_DNA"/>
</dbReference>
<dbReference type="VEuPathDB" id="PlasmoDB:PVX_117165"/>
<gene>
    <name evidence="2" type="ORF">PVP01_1240800</name>
</gene>
<accession>A0A564ZZ19</accession>
<evidence type="ECO:0000256" key="1">
    <source>
        <dbReference type="SAM" id="SignalP"/>
    </source>
</evidence>
<dbReference type="Proteomes" id="UP000220605">
    <property type="component" value="Chromosome 12"/>
</dbReference>